<evidence type="ECO:0000256" key="2">
    <source>
        <dbReference type="PROSITE-ProRule" id="PRU00104"/>
    </source>
</evidence>
<feature type="domain" description="UBA" evidence="4">
    <location>
        <begin position="2818"/>
        <end position="2859"/>
    </location>
</feature>
<feature type="region of interest" description="Disordered" evidence="3">
    <location>
        <begin position="365"/>
        <end position="402"/>
    </location>
</feature>
<dbReference type="PROSITE" id="PS50237">
    <property type="entry name" value="HECT"/>
    <property type="match status" value="1"/>
</dbReference>
<name>A0ABD3QG39_9STRA</name>
<dbReference type="Gene3D" id="3.30.2410.10">
    <property type="entry name" value="Hect, E3 ligase catalytic domain"/>
    <property type="match status" value="1"/>
</dbReference>
<dbReference type="SMART" id="SM00449">
    <property type="entry name" value="SPRY"/>
    <property type="match status" value="3"/>
</dbReference>
<feature type="domain" description="B30.2/SPRY" evidence="5">
    <location>
        <begin position="1205"/>
        <end position="1394"/>
    </location>
</feature>
<feature type="region of interest" description="Disordered" evidence="3">
    <location>
        <begin position="3728"/>
        <end position="3760"/>
    </location>
</feature>
<feature type="domain" description="B30.2/SPRY" evidence="5">
    <location>
        <begin position="2888"/>
        <end position="3094"/>
    </location>
</feature>
<dbReference type="InterPro" id="IPR042469">
    <property type="entry name" value="HECTD3"/>
</dbReference>
<feature type="region of interest" description="Disordered" evidence="3">
    <location>
        <begin position="125"/>
        <end position="162"/>
    </location>
</feature>
<keyword evidence="8" id="KW-1185">Reference proteome</keyword>
<feature type="compositionally biased region" description="Low complexity" evidence="3">
    <location>
        <begin position="655"/>
        <end position="676"/>
    </location>
</feature>
<evidence type="ECO:0000256" key="1">
    <source>
        <dbReference type="ARBA" id="ARBA00022786"/>
    </source>
</evidence>
<evidence type="ECO:0000259" key="4">
    <source>
        <dbReference type="PROSITE" id="PS50030"/>
    </source>
</evidence>
<dbReference type="InterPro" id="IPR000569">
    <property type="entry name" value="HECT_dom"/>
</dbReference>
<dbReference type="InterPro" id="IPR035983">
    <property type="entry name" value="Hect_E3_ubiquitin_ligase"/>
</dbReference>
<dbReference type="SUPFAM" id="SSF49899">
    <property type="entry name" value="Concanavalin A-like lectins/glucanases"/>
    <property type="match status" value="3"/>
</dbReference>
<feature type="compositionally biased region" description="Low complexity" evidence="3">
    <location>
        <begin position="490"/>
        <end position="507"/>
    </location>
</feature>
<dbReference type="Gene3D" id="3.90.1750.10">
    <property type="entry name" value="Hect, E3 ligase catalytic domains"/>
    <property type="match status" value="1"/>
</dbReference>
<dbReference type="EMBL" id="JABMIG020000057">
    <property type="protein sequence ID" value="KAL3797130.1"/>
    <property type="molecule type" value="Genomic_DNA"/>
</dbReference>
<feature type="compositionally biased region" description="Low complexity" evidence="3">
    <location>
        <begin position="802"/>
        <end position="820"/>
    </location>
</feature>
<dbReference type="Pfam" id="PF22562">
    <property type="entry name" value="UBA_7"/>
    <property type="match status" value="1"/>
</dbReference>
<feature type="domain" description="HECT" evidence="6">
    <location>
        <begin position="5020"/>
        <end position="5174"/>
    </location>
</feature>
<dbReference type="PROSITE" id="PS50188">
    <property type="entry name" value="B302_SPRY"/>
    <property type="match status" value="3"/>
</dbReference>
<evidence type="ECO:0000313" key="8">
    <source>
        <dbReference type="Proteomes" id="UP001516023"/>
    </source>
</evidence>
<feature type="region of interest" description="Disordered" evidence="3">
    <location>
        <begin position="176"/>
        <end position="208"/>
    </location>
</feature>
<dbReference type="SUPFAM" id="SSF46934">
    <property type="entry name" value="UBA-like"/>
    <property type="match status" value="2"/>
</dbReference>
<feature type="region of interest" description="Disordered" evidence="3">
    <location>
        <begin position="3772"/>
        <end position="3794"/>
    </location>
</feature>
<feature type="compositionally biased region" description="Acidic residues" evidence="3">
    <location>
        <begin position="2866"/>
        <end position="2891"/>
    </location>
</feature>
<dbReference type="Gene3D" id="2.60.120.920">
    <property type="match status" value="3"/>
</dbReference>
<dbReference type="PANTHER" id="PTHR46654">
    <property type="entry name" value="E3 UBIQUITIN-PROTEIN LIGASE HECTD3"/>
    <property type="match status" value="1"/>
</dbReference>
<comment type="caution">
    <text evidence="7">The sequence shown here is derived from an EMBL/GenBank/DDBJ whole genome shotgun (WGS) entry which is preliminary data.</text>
</comment>
<dbReference type="PROSITE" id="PS50030">
    <property type="entry name" value="UBA"/>
    <property type="match status" value="1"/>
</dbReference>
<evidence type="ECO:0000259" key="5">
    <source>
        <dbReference type="PROSITE" id="PS50188"/>
    </source>
</evidence>
<feature type="compositionally biased region" description="Polar residues" evidence="3">
    <location>
        <begin position="365"/>
        <end position="399"/>
    </location>
</feature>
<feature type="region of interest" description="Disordered" evidence="3">
    <location>
        <begin position="448"/>
        <end position="534"/>
    </location>
</feature>
<dbReference type="InterPro" id="IPR043136">
    <property type="entry name" value="B30.2/SPRY_sf"/>
</dbReference>
<dbReference type="SMART" id="SM00165">
    <property type="entry name" value="UBA"/>
    <property type="match status" value="2"/>
</dbReference>
<feature type="compositionally biased region" description="Acidic residues" evidence="3">
    <location>
        <begin position="562"/>
        <end position="606"/>
    </location>
</feature>
<feature type="region of interest" description="Disordered" evidence="3">
    <location>
        <begin position="81"/>
        <end position="110"/>
    </location>
</feature>
<dbReference type="CDD" id="cd11709">
    <property type="entry name" value="SPRY"/>
    <property type="match status" value="2"/>
</dbReference>
<dbReference type="InterPro" id="IPR001870">
    <property type="entry name" value="B30.2/SPRY"/>
</dbReference>
<protein>
    <submittedName>
        <fullName evidence="7">Uncharacterized protein</fullName>
    </submittedName>
</protein>
<feature type="compositionally biased region" description="Basic and acidic residues" evidence="3">
    <location>
        <begin position="697"/>
        <end position="706"/>
    </location>
</feature>
<gene>
    <name evidence="7" type="ORF">HJC23_000468</name>
</gene>
<dbReference type="SMART" id="SM00119">
    <property type="entry name" value="HECTc"/>
    <property type="match status" value="1"/>
</dbReference>
<dbReference type="InterPro" id="IPR013320">
    <property type="entry name" value="ConA-like_dom_sf"/>
</dbReference>
<feature type="compositionally biased region" description="Basic and acidic residues" evidence="3">
    <location>
        <begin position="625"/>
        <end position="637"/>
    </location>
</feature>
<keyword evidence="1 2" id="KW-0833">Ubl conjugation pathway</keyword>
<feature type="region of interest" description="Disordered" evidence="3">
    <location>
        <begin position="2678"/>
        <end position="2698"/>
    </location>
</feature>
<feature type="domain" description="B30.2/SPRY" evidence="5">
    <location>
        <begin position="4015"/>
        <end position="4209"/>
    </location>
</feature>
<evidence type="ECO:0000259" key="6">
    <source>
        <dbReference type="PROSITE" id="PS50237"/>
    </source>
</evidence>
<dbReference type="Proteomes" id="UP001516023">
    <property type="component" value="Unassembled WGS sequence"/>
</dbReference>
<feature type="region of interest" description="Disordered" evidence="3">
    <location>
        <begin position="562"/>
        <end position="749"/>
    </location>
</feature>
<feature type="compositionally biased region" description="Basic and acidic residues" evidence="3">
    <location>
        <begin position="260"/>
        <end position="285"/>
    </location>
</feature>
<evidence type="ECO:0000256" key="3">
    <source>
        <dbReference type="SAM" id="MobiDB-lite"/>
    </source>
</evidence>
<organism evidence="7 8">
    <name type="scientific">Cyclotella cryptica</name>
    <dbReference type="NCBI Taxonomy" id="29204"/>
    <lineage>
        <taxon>Eukaryota</taxon>
        <taxon>Sar</taxon>
        <taxon>Stramenopiles</taxon>
        <taxon>Ochrophyta</taxon>
        <taxon>Bacillariophyta</taxon>
        <taxon>Coscinodiscophyceae</taxon>
        <taxon>Thalassiosirophycidae</taxon>
        <taxon>Stephanodiscales</taxon>
        <taxon>Stephanodiscaceae</taxon>
        <taxon>Cyclotella</taxon>
    </lineage>
</organism>
<sequence length="5187" mass="567256">MGLASKDDESRLKARENAIETLIDMHPHGAAYRAARNMNEALTSSLQSRYNRITDSALLDSANSLSKYEILTDSQEVFGDLLKGPIGTPQTEGEPGDNGSNTDCDEKPPLKDGWEARVLRHHDKIIRAKNNNSVAQPASPRLEDGSANKPPPSPPNKTAVPPPRLISALRQIFDSPSSTDLKGLTAPSGGESSATVRGDKSEPPPQQHQQVNVLPSLLHAVVNHAAFSSEPHSSPPSDSFAVSVKRHLATLFDSPPQKKRSLDATEEREARSTDGKAMHHTDSNKESSTNTAPVTEIGSPTAANLEAIIGNVCRNILGNSAGASGGTTAERVNSNIHGLLIASLSIMTVSLLEGDNLDEFTYSTPEHSTTTSLEGGSITKSTSSRTVRPDSSSNATPDPNLQVGGLLALLNVTPKEGDKFLVETSLSRYFAEASSAYEERIEIQKAMLQTGSSSKEKRGSEGFSTPKEKTKRSSINPVGTPPLPLENLVNADNAQNNDYDNNNADANEVTDADEDINAPEDDDGLPSATLRDSDELTREDVANVTRMLLSNIANIVGADVLNFDDEDDGEDEAGVERDADDMDNYVDSDGEDDEEEGEEDESDEDSETTREYSGQEAGMNEDVQSDNHEERENRASNDDNANNDEEEETAMLQRALALSLAATVSAGASDSSNSDGSENERIVSAATAPSARLKNLTSEDLKRKSSAESTKSALSTATEEGDESKRTHLPPLPTPPSLDLLPRNSSTDECPENEIAAVLDPAALSRFGNLPASHVLVHLLQSMLGIMESDINNGNTEKPPTKSSADSAAKLLSSAKTPLSRMKKYSRKQSHDSARRIATEQDDVEFVPDPVTSQLLMAALHLSSFLRGYSIAALSDILLCEDDANDDLAEEADRKDETIQIADSVESEDPIFEKEEDPALFVVASQSSLESKGLKRKAAAAADISVLRHHTKQKLVGMWIERASFYSVSSYIIMRCLRIVMAKCLKHGLYFSDVASSCRSNIIYMSTKSRIGLSRILSSFHSLSVPGSFRTLQESLDTFCAAGNSQSKHLLDELFVSSLCKESLWLWGLSIPFTCHEHMARIDLLRDLSLSPTESTAFSIIEKKVKTASWNALDLRNIKLDILCQRLRMSDMLDYFVVRPKLRADDEPGTLLDQNALNASLTTISMLGTMTEKHHPNCVSSKEDSLPNVAQLYFALCARSISSLILWNDLLLSPTEFIDQNTLKMSLNPSNFHFDATKCADSIAIDPPGATANQRAAKVWGTVLSTTYFLPKTGVHRFAVKLDKCERGHVFVGVATARASVKTYVGGDKNGWGCIGTQALWHDRNKIRGDYGAMVRTGAVIVATLDTDLGTLSFGLWKDALPDSEDSSGPMSPSMASLASPHRGLGVGNVSGSLVEDWGIAFEGLPLDVKLYPAVGLYQRDDRATLYTISNSVTSAGKSSIPPIVSSGYVYFPSVQESKPDHVAQIRSWNQTLCSNGISFAIDILARSIKLLSSETEVESSVLLSIILPPLASAICLIPSCIPCLSAKYAMELLPLVTRCAKLIDRSIFSNNRHSSLNVEMKEGSWVIHAELSTSTEPDPKACVEFEEYVIEFKRKPLQDESIDAFFQGKGTSSTGRVPHGYVYTIGAVRGTRLQFIEEWTDEDLAGQDVSFSDTFKSTSSCVINARLGLDGKKFEGVYHNVQHGTSGNISGVLQTPSVDISSNENFNPSYVMAHSIDDRAKEQCEFIRTESILCLAAGHLALVLRSPTVMSDVDNVGDLTNDELEKLKRGQEILQDLVESSLIISGGRLSDASDIRSSIDSVWERCRALEIKDYGDGADIVEQWQDLVYFDLFSANDTSLADVSPIRLEIERQLEPSFVSCSLGNVSFSRLCPVQYNGTWKKLASVILYHCGNDFNSDCVRHAVETSRQIMENGIRDALFRSQFSATPRSDICEQHCLLLDNICEFLFEFSCYSHTRPVQAVMDEFVYIFKTIHSYADLDALKRSMTSLTEKSIMHYVGIRAIQLLLASEDSYEGIQLCPAIESAITSLTRLCSKSQSHSLTSISSGCPSSVQVCFKASLQSIYNRIESIFATINSAEDLVLLSSLILSLYTAVESNPTKFMLDKCNHIMSQCRNLAFREKEQSSIELTFVNTIRMQCAQRILQTTTAALQSFASAISQQGEPANSFLANDAGMVQLIVSRTMQEVLKTVPIVAEKYKIDRNRQEMDGIGSDWDIYQISQGVSETAMPSEKGLVAMGMTSFAETSSMLSTKNAMSPSHGYLCQLLDLLHYFVNTKPFSRTLEASALEISSSLITAMNAYLPTNTRLRILRILRPVLLATEANLGIVEQLLSLAGLVSYHLDLEHALDNDDTPNSCDAASISGGAVATLRHLYGSRSWKSVIHEAIITSYSPPSVCGVLSFFGGMPGCLQPGSFLIIEPEIASSLLSTTSAFIGKSRGSSSGVTASSMSISAGRGVEGIISGLCRQSALAGQLCSFDAKSGMCEVIVMSNRLGFQETSNEPNPKVTVRAVRVSSAEIASAYELPLFIDGDMPATHVLRVSLEQLKSSSSVTRTACSSHGQNAYNKADESAKDLPSLKQLFTSAMSIRSLTVLLSDPDVLQQQFASSDSNELQTFLELALQWACIKQGHKPSNGLSSLPGLEAQLWHLFSVRSILQSKKIRLETMPGARLNDLFKRELQEKKTKAPSHPSPVVSGYRTPPPSLANSFFGSLSERVSRTSTASTAAREEIAGSTRDDEDDEESQNASHLREAAIVQMAELGLPRQWAELALRRTGDIEAAVHFCLERGADMERLIAEEERTRGSSSSTANRRRGLGVNSRMNSSQLISQLVDMGFPRHWCVSALSATSNNVDEALTWILTNGDRLSAEAEDENEKEEESDEEVDNWDQDESEEGSVGCDKTFEDADRSNATAVDSVKSPPIGWSGSICPIRFISGRSKINPQTLEIAGLKDGGFSSVGTKGVLLTSGKWYYEAEVLTAGCLQIGWADSSFAGHCQADRGDGCGDGPSSWAFDGWRRYRWHSTATEWGCRWSEGDVVGCLVDMDEMNISFTLNGKGEEIGMGMAFSEEGFRPCSGVYCCVSFNSREKVRLVLGGEGTEPFKYIPDGYRGVGDAILSAVKERQMLLDEEKALLEPNEVTTREKPPYLCDFSDGEHGHELFSWQHRYYGSDASVHLGGNRAALRGASSSKKTSKGSTVSLKASSPVLADVAFRLSKAFEKSKERPESDADGTQTFSDVSLLKDAYTRLLSDVDDELKAACMCVNVLYAKKLVLHLLIAYSSKFSVGLFLPKSPSLMSTEDDVSKQLYQVVESTTSISTWLGEAGAMAVAAEALGLGISTYDSNISDSPPAGMCSASSDQVIVCGGISQFLSSAVLPDECKSRKDGVFTPWTFAAASEAAVGSDSGGALSFIRRGLQNALVLSKSFRLTLLAGVRRAIRVLSVTEFSTEDGLLEARNHDDDTDMIASERKRGGTGASDLSEYSPDARLVAFMTGVLLSKPVKKQLSESENNSIMCSLFEGWCVGLLSASSPWRMICATTAAGILNMCPTALFHVTSRIQVIADYLWRLDSTTARRVWAERAAVPVCSKYSQALIELLSSVKRALRLCPSVPSTHLPRKIRFDAATPLPFIPSFNRSDLDRYNSWEWDEGWISSNEGWEVWTGTVEIMEVEWKAPQRSIVRTLMDGGEGPPFLGVGCVVMRGVDWGNRNDAGNEDGKDIYEKDKLSKEMEILAEEATSAEQECEEGKAESDSGADPALDDGPSEAIPLQNNEDFAIADEKNPMQDCGTSNPRKSDKKKKVARSKLPIGTVLSVEPWRGIPGMARRVRWHLTGKEGVYRYGGDGGRFDIAHIEVNEKETRVKKRHPLPESMEQIASRYGFGQRRTCNVILRLNNPATDISQTSQSETVYEGILEWPDFGAGIHVECVLFSDGAISITEKKLLYGAKDSGWEARFGDPSYSPGTVTVISPISDNNSLLSHEELLGSSSFLVKNLRNREQDGGRLRVISEMRLFRSRKGTYKSTDKKLEKEYAALYSSPSQLQQIRFDPDFHASSLSLSKDKRTVTCSNSEGRGTAYGNVGFTTGVHYWEVKIEKAEIGSVFIGVAEKPGSPSGSSQGSSFGFESKPRLNRWLGWGFVNFRATYTAGAERVYGSHCHSGDTVGVLLDCDSGRISYFFDGVKYGEHILNDLGCAFENLSPFGFNADGCGSGGAGQGAPSGVDGVRSGRYPSNGLVRPRALWPVIGLRHPGDRVTMSSKWITSHGVHPISVLKNTVSLDEIFCAYETDSILSPSSSTSSLKSATFPQWFVKESYLEYKRWQSGRWLRSPTRGSGPYRLASYGLDIDLDTTPLVCAAACACIGLPFALLPGDKVDVKRSAGRVLELQEEAVVLGAYQGRLWYRLVSQKSEGGSLMEGGGRAWFWDESEAVEGGLQLKEGGRKLSVELPKIERFKPSMSGLKIVYVGGAVVRSDLEIFDGSANIGTIPHGTTIPESHVIERRLNSCGVVRFLIDYEPIGRGWISSRIRGGKEESIVEILPLSNEEPDRPHYITPEDSAKQWYTAYLDAIESEPHWPVLSKKKQFAESLNIETIDDFGKLMEAGYISGMNQLESDSFISSFYGKISDVLPHSDEVDCPFIDCAILLASAVGPATEETEFLRHSVDAVAHEIASESLSQAISGELPPIKAIMARISMLRALNRRSRFALPWLSLRPAQEGSAVLGGLSGLGASLERAGRTWDTKSIGTWVQVPSISSRLRECKNLLFPSIKKSFLDSVMDATATPTPLSHDEYELPREVRTVRVNRLKARQAMSSDDGASKRKHSVFSQLQREMRGWSGATLRRGFVAKGHGGQKRAFKVKLVGEGVNDYSGPYREVFTDAMLEVIDIDRAGHSSLGVLEPTSNNEADLGDGRDLFMFANSGNTIASGSYTEKLSSEEKEMLNSFSTLTRSTTEHSREVEDALVFLGKLAGTACRHGIPVDLPLPLGVVWDRLAEERFNVMKVLQEIDLLAYRRTTEEDHHGMPVPSANTLLSTQRRMLNSFAEGMSSVLPVELLTLFTGKQLRDILCGNPDIDVELLRRVVEYEGYNESDDVISYLWEVLREMTTSERKLFLQFVWARNRLPLKEADFDAPFRILKDTKGVKEGEDYPLPSASTCFFSLILPQYPHKEMLKQKLLFAIENVTTMESDYVTNDVEVSEGWRGL</sequence>
<feature type="region of interest" description="Disordered" evidence="3">
    <location>
        <begin position="2796"/>
        <end position="2815"/>
    </location>
</feature>
<dbReference type="InterPro" id="IPR003877">
    <property type="entry name" value="SPRY_dom"/>
</dbReference>
<evidence type="ECO:0000313" key="7">
    <source>
        <dbReference type="EMBL" id="KAL3797130.1"/>
    </source>
</evidence>
<feature type="compositionally biased region" description="Pro residues" evidence="3">
    <location>
        <begin position="149"/>
        <end position="162"/>
    </location>
</feature>
<feature type="region of interest" description="Disordered" evidence="3">
    <location>
        <begin position="2864"/>
        <end position="2901"/>
    </location>
</feature>
<dbReference type="Pfam" id="PF00622">
    <property type="entry name" value="SPRY"/>
    <property type="match status" value="2"/>
</dbReference>
<feature type="compositionally biased region" description="Acidic residues" evidence="3">
    <location>
        <begin position="508"/>
        <end position="524"/>
    </location>
</feature>
<dbReference type="InterPro" id="IPR015940">
    <property type="entry name" value="UBA"/>
</dbReference>
<dbReference type="InterPro" id="IPR009060">
    <property type="entry name" value="UBA-like_sf"/>
</dbReference>
<feature type="region of interest" description="Disordered" evidence="3">
    <location>
        <begin position="791"/>
        <end position="836"/>
    </location>
</feature>
<feature type="region of interest" description="Disordered" evidence="3">
    <location>
        <begin position="251"/>
        <end position="297"/>
    </location>
</feature>
<dbReference type="Pfam" id="PF00632">
    <property type="entry name" value="HECT"/>
    <property type="match status" value="1"/>
</dbReference>
<reference evidence="7 8" key="1">
    <citation type="journal article" date="2020" name="G3 (Bethesda)">
        <title>Improved Reference Genome for Cyclotella cryptica CCMP332, a Model for Cell Wall Morphogenesis, Salinity Adaptation, and Lipid Production in Diatoms (Bacillariophyta).</title>
        <authorList>
            <person name="Roberts W.R."/>
            <person name="Downey K.M."/>
            <person name="Ruck E.C."/>
            <person name="Traller J.C."/>
            <person name="Alverson A.J."/>
        </authorList>
    </citation>
    <scope>NUCLEOTIDE SEQUENCE [LARGE SCALE GENOMIC DNA]</scope>
    <source>
        <strain evidence="7 8">CCMP332</strain>
    </source>
</reference>
<dbReference type="SUPFAM" id="SSF56204">
    <property type="entry name" value="Hect, E3 ligase catalytic domain"/>
    <property type="match status" value="1"/>
</dbReference>
<feature type="compositionally biased region" description="Polar residues" evidence="3">
    <location>
        <begin position="707"/>
        <end position="718"/>
    </location>
</feature>
<accession>A0ABD3QG39</accession>
<dbReference type="InterPro" id="IPR041969">
    <property type="entry name" value="VP13D_UBA"/>
</dbReference>
<dbReference type="Gene3D" id="1.10.8.10">
    <property type="entry name" value="DNA helicase RuvA subunit, C-terminal domain"/>
    <property type="match status" value="2"/>
</dbReference>
<feature type="region of interest" description="Disordered" evidence="3">
    <location>
        <begin position="3451"/>
        <end position="3473"/>
    </location>
</feature>
<dbReference type="PANTHER" id="PTHR46654:SF1">
    <property type="entry name" value="E3 UBIQUITIN-PROTEIN LIGASE HECTD3"/>
    <property type="match status" value="1"/>
</dbReference>
<proteinExistence type="predicted"/>
<dbReference type="CDD" id="cd14306">
    <property type="entry name" value="UBA_VP13D"/>
    <property type="match status" value="1"/>
</dbReference>
<feature type="region of interest" description="Disordered" evidence="3">
    <location>
        <begin position="2717"/>
        <end position="2745"/>
    </location>
</feature>
<feature type="active site" description="Glycyl thioester intermediate" evidence="2">
    <location>
        <position position="5140"/>
    </location>
</feature>